<dbReference type="NCBIfam" id="TIGR02365">
    <property type="entry name" value="dha_L_ycgS"/>
    <property type="match status" value="1"/>
</dbReference>
<dbReference type="RefSeq" id="WP_277192782.1">
    <property type="nucleotide sequence ID" value="NZ_JAROAV010000033.1"/>
</dbReference>
<evidence type="ECO:0000313" key="5">
    <source>
        <dbReference type="Proteomes" id="UP001528912"/>
    </source>
</evidence>
<dbReference type="GO" id="GO:0016301">
    <property type="term" value="F:kinase activity"/>
    <property type="evidence" value="ECO:0007669"/>
    <property type="project" value="UniProtKB-KW"/>
</dbReference>
<evidence type="ECO:0000313" key="4">
    <source>
        <dbReference type="EMBL" id="MDF8265339.1"/>
    </source>
</evidence>
<protein>
    <submittedName>
        <fullName evidence="4">Dihydroxyacetone kinase subunit DhaL</fullName>
    </submittedName>
</protein>
<dbReference type="PANTHER" id="PTHR28629">
    <property type="entry name" value="TRIOKINASE/FMN CYCLASE"/>
    <property type="match status" value="1"/>
</dbReference>
<dbReference type="InterPro" id="IPR036117">
    <property type="entry name" value="DhaL_dom_sf"/>
</dbReference>
<keyword evidence="2 4" id="KW-0418">Kinase</keyword>
<accession>A0ABT6C8T5</accession>
<keyword evidence="1" id="KW-0808">Transferase</keyword>
<dbReference type="EMBL" id="JAROAV010000033">
    <property type="protein sequence ID" value="MDF8265339.1"/>
    <property type="molecule type" value="Genomic_DNA"/>
</dbReference>
<name>A0ABT6C8T5_9MICO</name>
<dbReference type="Pfam" id="PF02734">
    <property type="entry name" value="Dak2"/>
    <property type="match status" value="1"/>
</dbReference>
<dbReference type="PROSITE" id="PS51480">
    <property type="entry name" value="DHAL"/>
    <property type="match status" value="1"/>
</dbReference>
<dbReference type="Proteomes" id="UP001528912">
    <property type="component" value="Unassembled WGS sequence"/>
</dbReference>
<evidence type="ECO:0000256" key="1">
    <source>
        <dbReference type="ARBA" id="ARBA00022679"/>
    </source>
</evidence>
<evidence type="ECO:0000256" key="2">
    <source>
        <dbReference type="ARBA" id="ARBA00022777"/>
    </source>
</evidence>
<dbReference type="InterPro" id="IPR004007">
    <property type="entry name" value="DhaL_dom"/>
</dbReference>
<evidence type="ECO:0000259" key="3">
    <source>
        <dbReference type="PROSITE" id="PS51480"/>
    </source>
</evidence>
<dbReference type="Gene3D" id="1.25.40.340">
    <property type="match status" value="1"/>
</dbReference>
<sequence length="207" mass="20991">MATLDDVVAWLRDLAGTMKEHAAELTELDSAIGDADHGTNMARGTAAVAALLDESYDDAAALLKKAGMTLVSTVGGASGPLYGTFFLRMAGPLAGKEQIEAADLGAALRAGVEGIQQRGKAEAGDKTMYDAWAPALEAYDEAVSGGQDVGGSLRAAAEAAAEGRDGTEPLVARKGRASYLGDRSAGHLDPGAASTTLLLESAARTLG</sequence>
<gene>
    <name evidence="4" type="primary">dhaL</name>
    <name evidence="4" type="ORF">P4R38_13885</name>
</gene>
<comment type="caution">
    <text evidence="4">The sequence shown here is derived from an EMBL/GenBank/DDBJ whole genome shotgun (WGS) entry which is preliminary data.</text>
</comment>
<organism evidence="4 5">
    <name type="scientific">Luteipulveratus flavus</name>
    <dbReference type="NCBI Taxonomy" id="3031728"/>
    <lineage>
        <taxon>Bacteria</taxon>
        <taxon>Bacillati</taxon>
        <taxon>Actinomycetota</taxon>
        <taxon>Actinomycetes</taxon>
        <taxon>Micrococcales</taxon>
        <taxon>Dermacoccaceae</taxon>
        <taxon>Luteipulveratus</taxon>
    </lineage>
</organism>
<dbReference type="InterPro" id="IPR012737">
    <property type="entry name" value="DhaK_L_YcgS"/>
</dbReference>
<dbReference type="SMART" id="SM01120">
    <property type="entry name" value="Dak2"/>
    <property type="match status" value="1"/>
</dbReference>
<reference evidence="4 5" key="1">
    <citation type="submission" date="2023-03" db="EMBL/GenBank/DDBJ databases">
        <title>YIM 133296 draft genome.</title>
        <authorList>
            <person name="Xiong L."/>
        </authorList>
    </citation>
    <scope>NUCLEOTIDE SEQUENCE [LARGE SCALE GENOMIC DNA]</scope>
    <source>
        <strain evidence="4 5">YIM 133296</strain>
    </source>
</reference>
<dbReference type="SUPFAM" id="SSF101473">
    <property type="entry name" value="DhaL-like"/>
    <property type="match status" value="1"/>
</dbReference>
<keyword evidence="5" id="KW-1185">Reference proteome</keyword>
<proteinExistence type="predicted"/>
<dbReference type="PANTHER" id="PTHR28629:SF4">
    <property type="entry name" value="TRIOKINASE_FMN CYCLASE"/>
    <property type="match status" value="1"/>
</dbReference>
<dbReference type="InterPro" id="IPR050861">
    <property type="entry name" value="Dihydroxyacetone_Kinase"/>
</dbReference>
<feature type="domain" description="DhaL" evidence="3">
    <location>
        <begin position="5"/>
        <end position="204"/>
    </location>
</feature>